<sequence length="117" mass="13325">MGKLISLSERECDFPKDATVAIEEETCNLDGKGAEQVNGFERRKEEQFDCIYNQQIAVQNSATNSEIQSDGINSNEANWKEQNLDAIELDDLEQAKCNRCSHQVLQLIVHRRIIVEI</sequence>
<organism evidence="1 2">
    <name type="scientific">Anisodus tanguticus</name>
    <dbReference type="NCBI Taxonomy" id="243964"/>
    <lineage>
        <taxon>Eukaryota</taxon>
        <taxon>Viridiplantae</taxon>
        <taxon>Streptophyta</taxon>
        <taxon>Embryophyta</taxon>
        <taxon>Tracheophyta</taxon>
        <taxon>Spermatophyta</taxon>
        <taxon>Magnoliopsida</taxon>
        <taxon>eudicotyledons</taxon>
        <taxon>Gunneridae</taxon>
        <taxon>Pentapetalae</taxon>
        <taxon>asterids</taxon>
        <taxon>lamiids</taxon>
        <taxon>Solanales</taxon>
        <taxon>Solanaceae</taxon>
        <taxon>Solanoideae</taxon>
        <taxon>Hyoscyameae</taxon>
        <taxon>Anisodus</taxon>
    </lineage>
</organism>
<name>A0AAE1SGC7_9SOLA</name>
<keyword evidence="2" id="KW-1185">Reference proteome</keyword>
<dbReference type="EMBL" id="JAVYJV010000006">
    <property type="protein sequence ID" value="KAK4369147.1"/>
    <property type="molecule type" value="Genomic_DNA"/>
</dbReference>
<evidence type="ECO:0000313" key="2">
    <source>
        <dbReference type="Proteomes" id="UP001291623"/>
    </source>
</evidence>
<dbReference type="AlphaFoldDB" id="A0AAE1SGC7"/>
<evidence type="ECO:0000313" key="1">
    <source>
        <dbReference type="EMBL" id="KAK4369147.1"/>
    </source>
</evidence>
<dbReference type="Proteomes" id="UP001291623">
    <property type="component" value="Unassembled WGS sequence"/>
</dbReference>
<reference evidence="1" key="1">
    <citation type="submission" date="2023-12" db="EMBL/GenBank/DDBJ databases">
        <title>Genome assembly of Anisodus tanguticus.</title>
        <authorList>
            <person name="Wang Y.-J."/>
        </authorList>
    </citation>
    <scope>NUCLEOTIDE SEQUENCE</scope>
    <source>
        <strain evidence="1">KB-2021</strain>
        <tissue evidence="1">Leaf</tissue>
    </source>
</reference>
<accession>A0AAE1SGC7</accession>
<comment type="caution">
    <text evidence="1">The sequence shown here is derived from an EMBL/GenBank/DDBJ whole genome shotgun (WGS) entry which is preliminary data.</text>
</comment>
<gene>
    <name evidence="1" type="ORF">RND71_012939</name>
</gene>
<protein>
    <submittedName>
        <fullName evidence="1">Uncharacterized protein</fullName>
    </submittedName>
</protein>
<proteinExistence type="predicted"/>